<dbReference type="RefSeq" id="WP_082413952.1">
    <property type="nucleotide sequence ID" value="NZ_CZBU01000001.1"/>
</dbReference>
<dbReference type="Proteomes" id="UP000285844">
    <property type="component" value="Unassembled WGS sequence"/>
</dbReference>
<name>A0A174YHP4_9FIRM</name>
<evidence type="ECO:0000313" key="1">
    <source>
        <dbReference type="EMBL" id="CUQ74635.1"/>
    </source>
</evidence>
<dbReference type="InterPro" id="IPR009229">
    <property type="entry name" value="AgrD"/>
</dbReference>
<dbReference type="AlphaFoldDB" id="A0A174YHP4"/>
<dbReference type="EMBL" id="QSHM01000001">
    <property type="protein sequence ID" value="RHC15584.1"/>
    <property type="molecule type" value="Genomic_DNA"/>
</dbReference>
<protein>
    <submittedName>
        <fullName evidence="1">Cyclic lactone autoinducer peptide</fullName>
    </submittedName>
</protein>
<reference evidence="1 3" key="1">
    <citation type="submission" date="2015-09" db="EMBL/GenBank/DDBJ databases">
        <authorList>
            <consortium name="Pathogen Informatics"/>
        </authorList>
    </citation>
    <scope>NUCLEOTIDE SEQUENCE [LARGE SCALE GENOMIC DNA]</scope>
    <source>
        <strain evidence="1 3">2789STDY5834875</strain>
    </source>
</reference>
<evidence type="ECO:0000313" key="4">
    <source>
        <dbReference type="Proteomes" id="UP000285844"/>
    </source>
</evidence>
<evidence type="ECO:0000313" key="3">
    <source>
        <dbReference type="Proteomes" id="UP000095621"/>
    </source>
</evidence>
<dbReference type="NCBIfam" id="TIGR04223">
    <property type="entry name" value="quorum_AgrD"/>
    <property type="match status" value="1"/>
</dbReference>
<evidence type="ECO:0000313" key="2">
    <source>
        <dbReference type="EMBL" id="RHC15584.1"/>
    </source>
</evidence>
<reference evidence="2 4" key="2">
    <citation type="submission" date="2018-08" db="EMBL/GenBank/DDBJ databases">
        <title>A genome reference for cultivated species of the human gut microbiota.</title>
        <authorList>
            <person name="Zou Y."/>
            <person name="Xue W."/>
            <person name="Luo G."/>
        </authorList>
    </citation>
    <scope>NUCLEOTIDE SEQUENCE [LARGE SCALE GENOMIC DNA]</scope>
    <source>
        <strain evidence="2 4">AM37-3BH</strain>
    </source>
</reference>
<dbReference type="Proteomes" id="UP000095621">
    <property type="component" value="Unassembled WGS sequence"/>
</dbReference>
<gene>
    <name evidence="2" type="ORF">DW858_01740</name>
    <name evidence="1" type="ORF">ERS852490_00035</name>
</gene>
<organism evidence="1 3">
    <name type="scientific">Lachnospira eligens</name>
    <dbReference type="NCBI Taxonomy" id="39485"/>
    <lineage>
        <taxon>Bacteria</taxon>
        <taxon>Bacillati</taxon>
        <taxon>Bacillota</taxon>
        <taxon>Clostridia</taxon>
        <taxon>Lachnospirales</taxon>
        <taxon>Lachnospiraceae</taxon>
        <taxon>Lachnospira</taxon>
    </lineage>
</organism>
<dbReference type="EMBL" id="CZBU01000001">
    <property type="protein sequence ID" value="CUQ74635.1"/>
    <property type="molecule type" value="Genomic_DNA"/>
</dbReference>
<accession>A0A174YHP4</accession>
<sequence>MKKEIKTTLSKSVTALLNRTLTSSANASSSFFIHQPVEPSSLKKFKKAR</sequence>
<proteinExistence type="predicted"/>